<dbReference type="InParanoid" id="A0A317ZN25"/>
<dbReference type="Proteomes" id="UP000247099">
    <property type="component" value="Unassembled WGS sequence"/>
</dbReference>
<protein>
    <submittedName>
        <fullName evidence="1">Uncharacterized protein</fullName>
    </submittedName>
</protein>
<sequence length="84" mass="9398">MSRLNQTLNHTIIMEKIFIQIGTTFINPEHIAYATSTDIEEKNDAELVLHMSGMPKAVRLTGSHAQAIYGELNAMTQIELTPKD</sequence>
<dbReference type="EMBL" id="QHJQ01000003">
    <property type="protein sequence ID" value="PXA04811.1"/>
    <property type="molecule type" value="Genomic_DNA"/>
</dbReference>
<evidence type="ECO:0000313" key="2">
    <source>
        <dbReference type="Proteomes" id="UP000247099"/>
    </source>
</evidence>
<accession>A0A317ZN25</accession>
<keyword evidence="2" id="KW-1185">Reference proteome</keyword>
<proteinExistence type="predicted"/>
<organism evidence="1 2">
    <name type="scientific">Coraliomargarita sinensis</name>
    <dbReference type="NCBI Taxonomy" id="2174842"/>
    <lineage>
        <taxon>Bacteria</taxon>
        <taxon>Pseudomonadati</taxon>
        <taxon>Verrucomicrobiota</taxon>
        <taxon>Opitutia</taxon>
        <taxon>Puniceicoccales</taxon>
        <taxon>Coraliomargaritaceae</taxon>
        <taxon>Coraliomargarita</taxon>
    </lineage>
</organism>
<dbReference type="AlphaFoldDB" id="A0A317ZN25"/>
<evidence type="ECO:0000313" key="1">
    <source>
        <dbReference type="EMBL" id="PXA04811.1"/>
    </source>
</evidence>
<reference evidence="1 2" key="1">
    <citation type="submission" date="2018-05" db="EMBL/GenBank/DDBJ databases">
        <title>Coraliomargarita sinensis sp. nov., isolated from a marine solar saltern.</title>
        <authorList>
            <person name="Zhou L.Y."/>
        </authorList>
    </citation>
    <scope>NUCLEOTIDE SEQUENCE [LARGE SCALE GENOMIC DNA]</scope>
    <source>
        <strain evidence="1 2">WN38</strain>
    </source>
</reference>
<comment type="caution">
    <text evidence="1">The sequence shown here is derived from an EMBL/GenBank/DDBJ whole genome shotgun (WGS) entry which is preliminary data.</text>
</comment>
<name>A0A317ZN25_9BACT</name>
<gene>
    <name evidence="1" type="ORF">DDZ13_06505</name>
</gene>